<keyword evidence="3" id="KW-1185">Reference proteome</keyword>
<evidence type="ECO:0000256" key="1">
    <source>
        <dbReference type="ARBA" id="ARBA00007478"/>
    </source>
</evidence>
<comment type="similarity">
    <text evidence="1">Belongs to the CDK5RAP3 family.</text>
</comment>
<gene>
    <name evidence="2" type="primary">putative CDK5RAP3-like protein</name>
    <name evidence="2" type="ORF">CLUMA_CG001244</name>
</gene>
<protein>
    <submittedName>
        <fullName evidence="2">CLUMA_CG001244, isoform A</fullName>
    </submittedName>
</protein>
<dbReference type="PANTHER" id="PTHR14894">
    <property type="entry name" value="CDK5 REGULATORY SUBUNIT-ASSOCIATED PROTEIN 3"/>
    <property type="match status" value="1"/>
</dbReference>
<evidence type="ECO:0000313" key="2">
    <source>
        <dbReference type="EMBL" id="CRK87443.1"/>
    </source>
</evidence>
<organism evidence="2 3">
    <name type="scientific">Clunio marinus</name>
    <dbReference type="NCBI Taxonomy" id="568069"/>
    <lineage>
        <taxon>Eukaryota</taxon>
        <taxon>Metazoa</taxon>
        <taxon>Ecdysozoa</taxon>
        <taxon>Arthropoda</taxon>
        <taxon>Hexapoda</taxon>
        <taxon>Insecta</taxon>
        <taxon>Pterygota</taxon>
        <taxon>Neoptera</taxon>
        <taxon>Endopterygota</taxon>
        <taxon>Diptera</taxon>
        <taxon>Nematocera</taxon>
        <taxon>Chironomoidea</taxon>
        <taxon>Chironomidae</taxon>
        <taxon>Clunio</taxon>
    </lineage>
</organism>
<name>A0A1J1HHS6_9DIPT</name>
<dbReference type="AlphaFoldDB" id="A0A1J1HHS6"/>
<dbReference type="OrthoDB" id="340432at2759"/>
<dbReference type="InterPro" id="IPR008491">
    <property type="entry name" value="CDK5RAP3"/>
</dbReference>
<dbReference type="Pfam" id="PF05600">
    <property type="entry name" value="CDK5RAP3"/>
    <property type="match status" value="1"/>
</dbReference>
<dbReference type="STRING" id="568069.A0A1J1HHS6"/>
<dbReference type="GO" id="GO:0012505">
    <property type="term" value="C:endomembrane system"/>
    <property type="evidence" value="ECO:0007669"/>
    <property type="project" value="TreeGrafter"/>
</dbReference>
<dbReference type="EMBL" id="CVRI01000004">
    <property type="protein sequence ID" value="CRK87443.1"/>
    <property type="molecule type" value="Genomic_DNA"/>
</dbReference>
<dbReference type="GO" id="GO:0007346">
    <property type="term" value="P:regulation of mitotic cell cycle"/>
    <property type="evidence" value="ECO:0007669"/>
    <property type="project" value="TreeGrafter"/>
</dbReference>
<dbReference type="Proteomes" id="UP000183832">
    <property type="component" value="Unassembled WGS sequence"/>
</dbReference>
<reference evidence="2 3" key="1">
    <citation type="submission" date="2015-04" db="EMBL/GenBank/DDBJ databases">
        <authorList>
            <person name="Syromyatnikov M.Y."/>
            <person name="Popov V.N."/>
        </authorList>
    </citation>
    <scope>NUCLEOTIDE SEQUENCE [LARGE SCALE GENOMIC DNA]</scope>
</reference>
<sequence>MNEQDIPIDIHVNKLQDWLVSRRIVDKNWHRHVKDVRNSINEALKDMPANEQLVKLLSGDHINYFHCQQIIEILKMTEKDSKNIFGSYSSQRMKDWIAVLKLYEKDNLYMAEAGQIFSRNISYEIPNVRKQITQFEKLSDEALKKSQDAVKSENILRNEYNVACQQLGIKGDKIKVELTERLKDLPELQSQVVKKIVDLKKAVSLYENFSANKYCLPLVKHIMKSGNTTVYEYKYSDAPISVQEPPLPFKLDDDDNEIQMSHEIDFGDNQAIDFGDNEGTIDFGDDLSTAAGVNLEVGEIDWGGGGGDDVNDENNQEIDFNISLEESGIVVEEAGMSGGVAKDEEAFTILDSPHYRDVVLDELYELESFLKMRLYELATNDKVHVISMSLLDGFTDHDTKTVTGMLAMVDLAITSLTTSLIQQLYQIKHSPKYVDILTNKLRHKLRAVDKLQNMQKVLKEKSIELTKNSVELRPTLEKLIEQTKTLQKHIEKDISKRYKNRVVNLMGANL</sequence>
<dbReference type="PANTHER" id="PTHR14894:SF0">
    <property type="entry name" value="CDK5 REGULATORY SUBUNIT-ASSOCIATED PROTEIN 3"/>
    <property type="match status" value="1"/>
</dbReference>
<proteinExistence type="inferred from homology"/>
<accession>A0A1J1HHS6</accession>
<evidence type="ECO:0000313" key="3">
    <source>
        <dbReference type="Proteomes" id="UP000183832"/>
    </source>
</evidence>